<dbReference type="InterPro" id="IPR004435">
    <property type="entry name" value="MobB_dom"/>
</dbReference>
<dbReference type="EMBL" id="JACOPP010000026">
    <property type="protein sequence ID" value="MBC5734835.1"/>
    <property type="molecule type" value="Genomic_DNA"/>
</dbReference>
<dbReference type="Pfam" id="PF03205">
    <property type="entry name" value="MobB"/>
    <property type="match status" value="1"/>
</dbReference>
<gene>
    <name evidence="2" type="primary">mobB</name>
    <name evidence="2" type="ORF">H8S57_14040</name>
</gene>
<name>A0A8J6JIH4_9FIRM</name>
<keyword evidence="3" id="KW-1185">Reference proteome</keyword>
<dbReference type="NCBIfam" id="TIGR00176">
    <property type="entry name" value="mobB"/>
    <property type="match status" value="1"/>
</dbReference>
<dbReference type="Gene3D" id="3.40.50.300">
    <property type="entry name" value="P-loop containing nucleotide triphosphate hydrolases"/>
    <property type="match status" value="1"/>
</dbReference>
<comment type="caution">
    <text evidence="2">The sequence shown here is derived from an EMBL/GenBank/DDBJ whole genome shotgun (WGS) entry which is preliminary data.</text>
</comment>
<evidence type="ECO:0000313" key="3">
    <source>
        <dbReference type="Proteomes" id="UP000661435"/>
    </source>
</evidence>
<dbReference type="GO" id="GO:0005525">
    <property type="term" value="F:GTP binding"/>
    <property type="evidence" value="ECO:0007669"/>
    <property type="project" value="InterPro"/>
</dbReference>
<protein>
    <submittedName>
        <fullName evidence="2">Molybdopterin-guanine dinucleotide biosynthesis protein B</fullName>
    </submittedName>
</protein>
<evidence type="ECO:0000313" key="2">
    <source>
        <dbReference type="EMBL" id="MBC5734835.1"/>
    </source>
</evidence>
<dbReference type="InterPro" id="IPR052539">
    <property type="entry name" value="MGD_biosynthesis_adapter"/>
</dbReference>
<dbReference type="PANTHER" id="PTHR40072:SF1">
    <property type="entry name" value="MOLYBDOPTERIN-GUANINE DINUCLEOTIDE BIOSYNTHESIS ADAPTER PROTEIN"/>
    <property type="match status" value="1"/>
</dbReference>
<dbReference type="GO" id="GO:0006777">
    <property type="term" value="P:Mo-molybdopterin cofactor biosynthetic process"/>
    <property type="evidence" value="ECO:0007669"/>
    <property type="project" value="InterPro"/>
</dbReference>
<dbReference type="InterPro" id="IPR027417">
    <property type="entry name" value="P-loop_NTPase"/>
</dbReference>
<proteinExistence type="predicted"/>
<evidence type="ECO:0000259" key="1">
    <source>
        <dbReference type="Pfam" id="PF03205"/>
    </source>
</evidence>
<dbReference type="AlphaFoldDB" id="A0A8J6JIH4"/>
<feature type="domain" description="Molybdopterin-guanine dinucleotide biosynthesis protein B (MobB)" evidence="1">
    <location>
        <begin position="6"/>
        <end position="133"/>
    </location>
</feature>
<reference evidence="2" key="1">
    <citation type="submission" date="2020-08" db="EMBL/GenBank/DDBJ databases">
        <title>Genome public.</title>
        <authorList>
            <person name="Liu C."/>
            <person name="Sun Q."/>
        </authorList>
    </citation>
    <scope>NUCLEOTIDE SEQUENCE</scope>
    <source>
        <strain evidence="2">NSJ-51</strain>
    </source>
</reference>
<dbReference type="Proteomes" id="UP000661435">
    <property type="component" value="Unassembled WGS sequence"/>
</dbReference>
<dbReference type="PANTHER" id="PTHR40072">
    <property type="entry name" value="MOLYBDOPTERIN-GUANINE DINUCLEOTIDE BIOSYNTHESIS ADAPTER PROTEIN-RELATED"/>
    <property type="match status" value="1"/>
</dbReference>
<dbReference type="SUPFAM" id="SSF52540">
    <property type="entry name" value="P-loop containing nucleoside triphosphate hydrolases"/>
    <property type="match status" value="1"/>
</dbReference>
<organism evidence="2 3">
    <name type="scientific">Lawsonibacter hominis</name>
    <dbReference type="NCBI Taxonomy" id="2763053"/>
    <lineage>
        <taxon>Bacteria</taxon>
        <taxon>Bacillati</taxon>
        <taxon>Bacillota</taxon>
        <taxon>Clostridia</taxon>
        <taxon>Eubacteriales</taxon>
        <taxon>Oscillospiraceae</taxon>
        <taxon>Lawsonibacter</taxon>
    </lineage>
</organism>
<accession>A0A8J6JIH4</accession>
<dbReference type="CDD" id="cd03116">
    <property type="entry name" value="MobB"/>
    <property type="match status" value="1"/>
</dbReference>
<sequence length="168" mass="17961">MDRPAVVAVSGVKNSGKTTLIVEMLPHLTAAGLQVAVIKHDGHCFLPDPPGTDTGRFMAAGAWGTSIFDGEKYKIVKRETADENALIAQFPEADLILLEGFKHTAWPKLELVRPGNSERSVCDASTLLALVTDLPLELPGVRRIPFGDAAAAAQVILDYVNRGGECRA</sequence>